<name>A0A9D4N9U1_DREPO</name>
<reference evidence="2" key="1">
    <citation type="journal article" date="2019" name="bioRxiv">
        <title>The Genome of the Zebra Mussel, Dreissena polymorpha: A Resource for Invasive Species Research.</title>
        <authorList>
            <person name="McCartney M.A."/>
            <person name="Auch B."/>
            <person name="Kono T."/>
            <person name="Mallez S."/>
            <person name="Zhang Y."/>
            <person name="Obille A."/>
            <person name="Becker A."/>
            <person name="Abrahante J.E."/>
            <person name="Garbe J."/>
            <person name="Badalamenti J.P."/>
            <person name="Herman A."/>
            <person name="Mangelson H."/>
            <person name="Liachko I."/>
            <person name="Sullivan S."/>
            <person name="Sone E.D."/>
            <person name="Koren S."/>
            <person name="Silverstein K.A.T."/>
            <person name="Beckman K.B."/>
            <person name="Gohl D.M."/>
        </authorList>
    </citation>
    <scope>NUCLEOTIDE SEQUENCE</scope>
    <source>
        <strain evidence="2">Duluth1</strain>
        <tissue evidence="2">Whole animal</tissue>
    </source>
</reference>
<accession>A0A9D4N9U1</accession>
<evidence type="ECO:0000313" key="3">
    <source>
        <dbReference type="Proteomes" id="UP000828390"/>
    </source>
</evidence>
<dbReference type="Proteomes" id="UP000828390">
    <property type="component" value="Unassembled WGS sequence"/>
</dbReference>
<dbReference type="AlphaFoldDB" id="A0A9D4N9U1"/>
<reference evidence="2" key="2">
    <citation type="submission" date="2020-11" db="EMBL/GenBank/DDBJ databases">
        <authorList>
            <person name="McCartney M.A."/>
            <person name="Auch B."/>
            <person name="Kono T."/>
            <person name="Mallez S."/>
            <person name="Becker A."/>
            <person name="Gohl D.M."/>
            <person name="Silverstein K.A.T."/>
            <person name="Koren S."/>
            <person name="Bechman K.B."/>
            <person name="Herman A."/>
            <person name="Abrahante J.E."/>
            <person name="Garbe J."/>
        </authorList>
    </citation>
    <scope>NUCLEOTIDE SEQUENCE</scope>
    <source>
        <strain evidence="2">Duluth1</strain>
        <tissue evidence="2">Whole animal</tissue>
    </source>
</reference>
<gene>
    <name evidence="2" type="ORF">DPMN_013899</name>
</gene>
<comment type="caution">
    <text evidence="2">The sequence shown here is derived from an EMBL/GenBank/DDBJ whole genome shotgun (WGS) entry which is preliminary data.</text>
</comment>
<evidence type="ECO:0000256" key="1">
    <source>
        <dbReference type="SAM" id="MobiDB-lite"/>
    </source>
</evidence>
<evidence type="ECO:0000313" key="2">
    <source>
        <dbReference type="EMBL" id="KAH3889834.1"/>
    </source>
</evidence>
<keyword evidence="3" id="KW-1185">Reference proteome</keyword>
<dbReference type="EMBL" id="JAIWYP010000001">
    <property type="protein sequence ID" value="KAH3889834.1"/>
    <property type="molecule type" value="Genomic_DNA"/>
</dbReference>
<proteinExistence type="predicted"/>
<feature type="region of interest" description="Disordered" evidence="1">
    <location>
        <begin position="21"/>
        <end position="49"/>
    </location>
</feature>
<sequence length="70" mass="7841">MLKMQSHLPYLYSGHVGVLDLTDLPDHGGGNPDQREQSKDPTQTVSPPRVLILPELHGLVLDDVEYEHKL</sequence>
<protein>
    <submittedName>
        <fullName evidence="2">Uncharacterized protein</fullName>
    </submittedName>
</protein>
<organism evidence="2 3">
    <name type="scientific">Dreissena polymorpha</name>
    <name type="common">Zebra mussel</name>
    <name type="synonym">Mytilus polymorpha</name>
    <dbReference type="NCBI Taxonomy" id="45954"/>
    <lineage>
        <taxon>Eukaryota</taxon>
        <taxon>Metazoa</taxon>
        <taxon>Spiralia</taxon>
        <taxon>Lophotrochozoa</taxon>
        <taxon>Mollusca</taxon>
        <taxon>Bivalvia</taxon>
        <taxon>Autobranchia</taxon>
        <taxon>Heteroconchia</taxon>
        <taxon>Euheterodonta</taxon>
        <taxon>Imparidentia</taxon>
        <taxon>Neoheterodontei</taxon>
        <taxon>Myida</taxon>
        <taxon>Dreissenoidea</taxon>
        <taxon>Dreissenidae</taxon>
        <taxon>Dreissena</taxon>
    </lineage>
</organism>